<comment type="subunit">
    <text evidence="2">Homotetramer.</text>
</comment>
<accession>A0A211ZT09</accession>
<evidence type="ECO:0000256" key="1">
    <source>
        <dbReference type="ARBA" id="ARBA00006484"/>
    </source>
</evidence>
<comment type="similarity">
    <text evidence="1">Belongs to the short-chain dehydrogenases/reductases (SDR) family.</text>
</comment>
<evidence type="ECO:0000313" key="5">
    <source>
        <dbReference type="EMBL" id="OWJ68422.1"/>
    </source>
</evidence>
<dbReference type="InterPro" id="IPR020904">
    <property type="entry name" value="Sc_DH/Rdtase_CS"/>
</dbReference>
<protein>
    <submittedName>
        <fullName evidence="5">Short-chain dehydrogenase</fullName>
    </submittedName>
</protein>
<dbReference type="GO" id="GO:0006006">
    <property type="term" value="P:glucose metabolic process"/>
    <property type="evidence" value="ECO:0007669"/>
    <property type="project" value="TreeGrafter"/>
</dbReference>
<feature type="domain" description="Ketoreductase" evidence="4">
    <location>
        <begin position="15"/>
        <end position="190"/>
    </location>
</feature>
<dbReference type="Proteomes" id="UP000196655">
    <property type="component" value="Unassembled WGS sequence"/>
</dbReference>
<dbReference type="Gene3D" id="3.40.50.720">
    <property type="entry name" value="NAD(P)-binding Rossmann-like Domain"/>
    <property type="match status" value="1"/>
</dbReference>
<dbReference type="STRING" id="1122125.GCA_000423185_03915"/>
<sequence>MDREDGVDRQDFAGRRVLVTGAGKGIGRATAVMLHRRGAEVIAATRSPEDLAGLEQEIGCRTIAVDLADAEATRRAATEALPVDALVNCAGTTTLESFLDTSVESFDQIMAVNARAPMIVAQVVARDLIRRGQKGAIVNVSSVSSMIGLADHTAYCASKGALDEITRVMAVELGPHGIRTNSVNPVVTLTPMAVKAWSDPAKSGPMLGRIPLGRFAQPEEVAEVILYLLGDGSAMMNGAIVPVDGGFLAM</sequence>
<dbReference type="InterPro" id="IPR002347">
    <property type="entry name" value="SDR_fam"/>
</dbReference>
<dbReference type="InterPro" id="IPR051737">
    <property type="entry name" value="L-xylulose/Carbonyl_redctase"/>
</dbReference>
<dbReference type="SUPFAM" id="SSF51735">
    <property type="entry name" value="NAD(P)-binding Rossmann-fold domains"/>
    <property type="match status" value="1"/>
</dbReference>
<reference evidence="6" key="1">
    <citation type="submission" date="2017-05" db="EMBL/GenBank/DDBJ databases">
        <authorList>
            <person name="Macchi M."/>
            <person name="Festa S."/>
            <person name="Coppotelli B.M."/>
            <person name="Morelli I.S."/>
        </authorList>
    </citation>
    <scope>NUCLEOTIDE SEQUENCE [LARGE SCALE GENOMIC DNA]</scope>
    <source>
        <strain evidence="6">I</strain>
    </source>
</reference>
<proteinExistence type="inferred from homology"/>
<dbReference type="EMBL" id="NHON01000005">
    <property type="protein sequence ID" value="OWJ68422.1"/>
    <property type="molecule type" value="Genomic_DNA"/>
</dbReference>
<keyword evidence="6" id="KW-1185">Reference proteome</keyword>
<dbReference type="GO" id="GO:0004090">
    <property type="term" value="F:carbonyl reductase (NADPH) activity"/>
    <property type="evidence" value="ECO:0007669"/>
    <property type="project" value="TreeGrafter"/>
</dbReference>
<dbReference type="FunFam" id="3.40.50.720:FF:000084">
    <property type="entry name" value="Short-chain dehydrogenase reductase"/>
    <property type="match status" value="1"/>
</dbReference>
<dbReference type="OrthoDB" id="7255009at2"/>
<dbReference type="PANTHER" id="PTHR44252">
    <property type="entry name" value="D-ERYTHRULOSE REDUCTASE"/>
    <property type="match status" value="1"/>
</dbReference>
<dbReference type="AlphaFoldDB" id="A0A211ZT09"/>
<evidence type="ECO:0000256" key="2">
    <source>
        <dbReference type="ARBA" id="ARBA00011881"/>
    </source>
</evidence>
<keyword evidence="3" id="KW-0521">NADP</keyword>
<dbReference type="InterPro" id="IPR057326">
    <property type="entry name" value="KR_dom"/>
</dbReference>
<dbReference type="Pfam" id="PF13561">
    <property type="entry name" value="adh_short_C2"/>
    <property type="match status" value="1"/>
</dbReference>
<dbReference type="GO" id="GO:0050038">
    <property type="term" value="F:L-xylulose reductase (NADPH) activity"/>
    <property type="evidence" value="ECO:0007669"/>
    <property type="project" value="TreeGrafter"/>
</dbReference>
<dbReference type="InterPro" id="IPR036291">
    <property type="entry name" value="NAD(P)-bd_dom_sf"/>
</dbReference>
<evidence type="ECO:0000256" key="3">
    <source>
        <dbReference type="ARBA" id="ARBA00022857"/>
    </source>
</evidence>
<comment type="caution">
    <text evidence="5">The sequence shown here is derived from an EMBL/GenBank/DDBJ whole genome shotgun (WGS) entry which is preliminary data.</text>
</comment>
<evidence type="ECO:0000313" key="6">
    <source>
        <dbReference type="Proteomes" id="UP000196655"/>
    </source>
</evidence>
<dbReference type="SMART" id="SM00822">
    <property type="entry name" value="PKS_KR"/>
    <property type="match status" value="1"/>
</dbReference>
<organism evidence="5 6">
    <name type="scientific">Inquilinus limosus</name>
    <dbReference type="NCBI Taxonomy" id="171674"/>
    <lineage>
        <taxon>Bacteria</taxon>
        <taxon>Pseudomonadati</taxon>
        <taxon>Pseudomonadota</taxon>
        <taxon>Alphaproteobacteria</taxon>
        <taxon>Rhodospirillales</taxon>
        <taxon>Rhodospirillaceae</taxon>
        <taxon>Inquilinus</taxon>
    </lineage>
</organism>
<dbReference type="GO" id="GO:0005997">
    <property type="term" value="P:xylulose metabolic process"/>
    <property type="evidence" value="ECO:0007669"/>
    <property type="project" value="TreeGrafter"/>
</dbReference>
<gene>
    <name evidence="5" type="ORF">BWR60_04670</name>
</gene>
<dbReference type="PRINTS" id="PR00081">
    <property type="entry name" value="GDHRDH"/>
</dbReference>
<dbReference type="PANTHER" id="PTHR44252:SF3">
    <property type="entry name" value="D-ERYTHRULOSE REDUCTASE-RELATED"/>
    <property type="match status" value="1"/>
</dbReference>
<name>A0A211ZT09_9PROT</name>
<dbReference type="PRINTS" id="PR00080">
    <property type="entry name" value="SDRFAMILY"/>
</dbReference>
<evidence type="ECO:0000259" key="4">
    <source>
        <dbReference type="SMART" id="SM00822"/>
    </source>
</evidence>
<dbReference type="PROSITE" id="PS00061">
    <property type="entry name" value="ADH_SHORT"/>
    <property type="match status" value="1"/>
</dbReference>